<dbReference type="Pfam" id="PF00593">
    <property type="entry name" value="TonB_dep_Rec_b-barrel"/>
    <property type="match status" value="1"/>
</dbReference>
<keyword evidence="17" id="KW-1185">Reference proteome</keyword>
<evidence type="ECO:0000256" key="1">
    <source>
        <dbReference type="ARBA" id="ARBA00004571"/>
    </source>
</evidence>
<evidence type="ECO:0000259" key="14">
    <source>
        <dbReference type="Pfam" id="PF00593"/>
    </source>
</evidence>
<gene>
    <name evidence="16" type="ORF">GCM10010990_31750</name>
</gene>
<dbReference type="GO" id="GO:0006826">
    <property type="term" value="P:iron ion transport"/>
    <property type="evidence" value="ECO:0007669"/>
    <property type="project" value="UniProtKB-KW"/>
</dbReference>
<evidence type="ECO:0000256" key="6">
    <source>
        <dbReference type="ARBA" id="ARBA00023004"/>
    </source>
</evidence>
<evidence type="ECO:0000256" key="3">
    <source>
        <dbReference type="ARBA" id="ARBA00022452"/>
    </source>
</evidence>
<dbReference type="PANTHER" id="PTHR32552">
    <property type="entry name" value="FERRICHROME IRON RECEPTOR-RELATED"/>
    <property type="match status" value="1"/>
</dbReference>
<protein>
    <recommendedName>
        <fullName evidence="18">TonB-dependent receptor</fullName>
    </recommendedName>
</protein>
<evidence type="ECO:0000256" key="5">
    <source>
        <dbReference type="ARBA" id="ARBA00022692"/>
    </source>
</evidence>
<feature type="signal peptide" evidence="13">
    <location>
        <begin position="1"/>
        <end position="31"/>
    </location>
</feature>
<evidence type="ECO:0000256" key="11">
    <source>
        <dbReference type="PROSITE-ProRule" id="PRU01360"/>
    </source>
</evidence>
<name>A0A916Z769_9SPHN</name>
<evidence type="ECO:0000256" key="13">
    <source>
        <dbReference type="SAM" id="SignalP"/>
    </source>
</evidence>
<evidence type="ECO:0000313" key="16">
    <source>
        <dbReference type="EMBL" id="GGD79509.1"/>
    </source>
</evidence>
<reference evidence="16" key="1">
    <citation type="journal article" date="2014" name="Int. J. Syst. Evol. Microbiol.">
        <title>Complete genome sequence of Corynebacterium casei LMG S-19264T (=DSM 44701T), isolated from a smear-ripened cheese.</title>
        <authorList>
            <consortium name="US DOE Joint Genome Institute (JGI-PGF)"/>
            <person name="Walter F."/>
            <person name="Albersmeier A."/>
            <person name="Kalinowski J."/>
            <person name="Ruckert C."/>
        </authorList>
    </citation>
    <scope>NUCLEOTIDE SEQUENCE</scope>
    <source>
        <strain evidence="16">CGMCC 1.15360</strain>
    </source>
</reference>
<dbReference type="InterPro" id="IPR039426">
    <property type="entry name" value="TonB-dep_rcpt-like"/>
</dbReference>
<keyword evidence="8 12" id="KW-0798">TonB box</keyword>
<evidence type="ECO:0000256" key="10">
    <source>
        <dbReference type="ARBA" id="ARBA00023237"/>
    </source>
</evidence>
<organism evidence="16 17">
    <name type="scientific">Croceicoccus mobilis</name>
    <dbReference type="NCBI Taxonomy" id="1703339"/>
    <lineage>
        <taxon>Bacteria</taxon>
        <taxon>Pseudomonadati</taxon>
        <taxon>Pseudomonadota</taxon>
        <taxon>Alphaproteobacteria</taxon>
        <taxon>Sphingomonadales</taxon>
        <taxon>Erythrobacteraceae</taxon>
        <taxon>Croceicoccus</taxon>
    </lineage>
</organism>
<evidence type="ECO:0000256" key="7">
    <source>
        <dbReference type="ARBA" id="ARBA00023065"/>
    </source>
</evidence>
<dbReference type="InterPro" id="IPR000531">
    <property type="entry name" value="Beta-barrel_TonB"/>
</dbReference>
<dbReference type="OrthoDB" id="9775095at2"/>
<comment type="subcellular location">
    <subcellularLocation>
        <location evidence="1 11">Cell outer membrane</location>
        <topology evidence="1 11">Multi-pass membrane protein</topology>
    </subcellularLocation>
</comment>
<dbReference type="InterPro" id="IPR036942">
    <property type="entry name" value="Beta-barrel_TonB_sf"/>
</dbReference>
<evidence type="ECO:0000256" key="9">
    <source>
        <dbReference type="ARBA" id="ARBA00023136"/>
    </source>
</evidence>
<reference evidence="16" key="2">
    <citation type="submission" date="2020-09" db="EMBL/GenBank/DDBJ databases">
        <authorList>
            <person name="Sun Q."/>
            <person name="Zhou Y."/>
        </authorList>
    </citation>
    <scope>NUCLEOTIDE SEQUENCE</scope>
    <source>
        <strain evidence="16">CGMCC 1.15360</strain>
    </source>
</reference>
<evidence type="ECO:0000256" key="12">
    <source>
        <dbReference type="RuleBase" id="RU003357"/>
    </source>
</evidence>
<keyword evidence="13" id="KW-0732">Signal</keyword>
<proteinExistence type="inferred from homology"/>
<evidence type="ECO:0008006" key="18">
    <source>
        <dbReference type="Google" id="ProtNLM"/>
    </source>
</evidence>
<feature type="domain" description="TonB-dependent receptor-like beta-barrel" evidence="14">
    <location>
        <begin position="328"/>
        <end position="761"/>
    </location>
</feature>
<dbReference type="PANTHER" id="PTHR32552:SF81">
    <property type="entry name" value="TONB-DEPENDENT OUTER MEMBRANE RECEPTOR"/>
    <property type="match status" value="1"/>
</dbReference>
<accession>A0A916Z769</accession>
<dbReference type="AlphaFoldDB" id="A0A916Z769"/>
<evidence type="ECO:0000256" key="8">
    <source>
        <dbReference type="ARBA" id="ARBA00023077"/>
    </source>
</evidence>
<evidence type="ECO:0000256" key="4">
    <source>
        <dbReference type="ARBA" id="ARBA00022496"/>
    </source>
</evidence>
<feature type="chain" id="PRO_5037641619" description="TonB-dependent receptor" evidence="13">
    <location>
        <begin position="32"/>
        <end position="814"/>
    </location>
</feature>
<keyword evidence="7" id="KW-0406">Ion transport</keyword>
<keyword evidence="10 11" id="KW-0998">Cell outer membrane</keyword>
<dbReference type="InterPro" id="IPR012910">
    <property type="entry name" value="Plug_dom"/>
</dbReference>
<feature type="domain" description="TonB-dependent receptor plug" evidence="15">
    <location>
        <begin position="58"/>
        <end position="161"/>
    </location>
</feature>
<dbReference type="SUPFAM" id="SSF56935">
    <property type="entry name" value="Porins"/>
    <property type="match status" value="1"/>
</dbReference>
<keyword evidence="9 11" id="KW-0472">Membrane</keyword>
<dbReference type="Proteomes" id="UP000612349">
    <property type="component" value="Unassembled WGS sequence"/>
</dbReference>
<evidence type="ECO:0000313" key="17">
    <source>
        <dbReference type="Proteomes" id="UP000612349"/>
    </source>
</evidence>
<keyword evidence="3 11" id="KW-1134">Transmembrane beta strand</keyword>
<keyword evidence="4" id="KW-0410">Iron transport</keyword>
<keyword evidence="6" id="KW-0408">Iron</keyword>
<sequence>MTGIDSRLFIKALLGAGCSLASFAASINVHAQEVADESESASNGEIIVTARRREESILDVPIAVSAFNSEAIEDRGVKSINEIASFTPGLFAQTDASVSSGRNDRSSTRLTFRGLSVASGGIFINGAPYAGSGQPDLTDVSRLEVLKGPQAVYFGRSTYSGAVNYVTRDPSSTFGGSVSADIGTYGLLDVRASLEGPLIGDTLTARASIRKYKQDGQYKNFYAGGELGKEETLNANFALTFDPDPDFKLRLFYAYTRDEDGAPPTATIKNAGSGTVLDCNLGGTGGNYWCGALPDVSALPASYISLDTRMDERRIAEFVNNAGERPDTLFNPDYLDHFGFKQDIHHVSLRADYEVSGFELSAIGAYSHTKQQRLNTFTGRDVSDIANPYFTGTNEAQSSYYSFDAMQQSEYSETFFEGRVTSPQDQSIRATIGASYYGLNRPGEFVFNISPFGRGGSANAKSTIDTPAIFGGVYVDPLDGLTLTFEGRYQWDKIGSEQNYPAPADPSLTNFKRTWKSFSPRVSADYKISPDTMVYATFSRGYRQGGYNATFAGLSESDKSLIVAAAPDASEFFDQERLDNYEIGLKSAFFDRRLRTTLAIYNMNWNNGQVTSSTFAVRPDDTTVGAVLTVNRGKVRMRGVELEASFAATPNFSIDGSLQYADNKIRDYVYPDGLRINGSSDVTGNQLDQSPKWAWTLSPSYTRAISTSWDFLVRVDYIHRGKIYVDPTNSAWLDKRDTFNLHAGFENDRRGFKIQAYANNLFDDDTITAAIRGNDVVYRPSAGGVVPGVALTLNELRLGLPDKREIGVRFSQEF</sequence>
<evidence type="ECO:0000259" key="15">
    <source>
        <dbReference type="Pfam" id="PF07715"/>
    </source>
</evidence>
<dbReference type="EMBL" id="BMIP01000008">
    <property type="protein sequence ID" value="GGD79509.1"/>
    <property type="molecule type" value="Genomic_DNA"/>
</dbReference>
<evidence type="ECO:0000256" key="2">
    <source>
        <dbReference type="ARBA" id="ARBA00022448"/>
    </source>
</evidence>
<dbReference type="GO" id="GO:0009279">
    <property type="term" value="C:cell outer membrane"/>
    <property type="evidence" value="ECO:0007669"/>
    <property type="project" value="UniProtKB-SubCell"/>
</dbReference>
<comment type="similarity">
    <text evidence="11 12">Belongs to the TonB-dependent receptor family.</text>
</comment>
<keyword evidence="5 11" id="KW-0812">Transmembrane</keyword>
<dbReference type="Gene3D" id="2.40.170.20">
    <property type="entry name" value="TonB-dependent receptor, beta-barrel domain"/>
    <property type="match status" value="2"/>
</dbReference>
<dbReference type="Pfam" id="PF07715">
    <property type="entry name" value="Plug"/>
    <property type="match status" value="1"/>
</dbReference>
<dbReference type="RefSeq" id="WP_066772055.1">
    <property type="nucleotide sequence ID" value="NZ_BMIP01000008.1"/>
</dbReference>
<keyword evidence="2 11" id="KW-0813">Transport</keyword>
<comment type="caution">
    <text evidence="16">The sequence shown here is derived from an EMBL/GenBank/DDBJ whole genome shotgun (WGS) entry which is preliminary data.</text>
</comment>
<dbReference type="PROSITE" id="PS52016">
    <property type="entry name" value="TONB_DEPENDENT_REC_3"/>
    <property type="match status" value="1"/>
</dbReference>